<organism evidence="2 3">
    <name type="scientific">Kwoniella mangroviensis CBS 10435</name>
    <dbReference type="NCBI Taxonomy" id="1331196"/>
    <lineage>
        <taxon>Eukaryota</taxon>
        <taxon>Fungi</taxon>
        <taxon>Dikarya</taxon>
        <taxon>Basidiomycota</taxon>
        <taxon>Agaricomycotina</taxon>
        <taxon>Tremellomycetes</taxon>
        <taxon>Tremellales</taxon>
        <taxon>Cryptococcaceae</taxon>
        <taxon>Kwoniella</taxon>
    </lineage>
</organism>
<protein>
    <submittedName>
        <fullName evidence="2">Uncharacterized protein</fullName>
    </submittedName>
</protein>
<feature type="compositionally biased region" description="Low complexity" evidence="1">
    <location>
        <begin position="67"/>
        <end position="76"/>
    </location>
</feature>
<name>A0A1B9IET9_9TREE</name>
<feature type="compositionally biased region" description="Polar residues" evidence="1">
    <location>
        <begin position="1"/>
        <end position="21"/>
    </location>
</feature>
<evidence type="ECO:0000313" key="2">
    <source>
        <dbReference type="EMBL" id="OCF54063.1"/>
    </source>
</evidence>
<dbReference type="EMBL" id="KV700094">
    <property type="protein sequence ID" value="OCF54063.1"/>
    <property type="molecule type" value="Genomic_DNA"/>
</dbReference>
<feature type="compositionally biased region" description="Basic and acidic residues" evidence="1">
    <location>
        <begin position="24"/>
        <end position="34"/>
    </location>
</feature>
<keyword evidence="3" id="KW-1185">Reference proteome</keyword>
<evidence type="ECO:0000313" key="3">
    <source>
        <dbReference type="Proteomes" id="UP000092583"/>
    </source>
</evidence>
<accession>A0A1B9IET9</accession>
<feature type="region of interest" description="Disordered" evidence="1">
    <location>
        <begin position="1"/>
        <end position="76"/>
    </location>
</feature>
<dbReference type="AlphaFoldDB" id="A0A1B9IET9"/>
<evidence type="ECO:0000256" key="1">
    <source>
        <dbReference type="SAM" id="MobiDB-lite"/>
    </source>
</evidence>
<dbReference type="Proteomes" id="UP000092583">
    <property type="component" value="Unassembled WGS sequence"/>
</dbReference>
<feature type="compositionally biased region" description="Low complexity" evidence="1">
    <location>
        <begin position="149"/>
        <end position="159"/>
    </location>
</feature>
<reference evidence="3" key="2">
    <citation type="submission" date="2013-12" db="EMBL/GenBank/DDBJ databases">
        <title>Evolution of pathogenesis and genome organization in the Tremellales.</title>
        <authorList>
            <person name="Cuomo C."/>
            <person name="Litvintseva A."/>
            <person name="Heitman J."/>
            <person name="Chen Y."/>
            <person name="Sun S."/>
            <person name="Springer D."/>
            <person name="Dromer F."/>
            <person name="Young S."/>
            <person name="Zeng Q."/>
            <person name="Chapman S."/>
            <person name="Gujja S."/>
            <person name="Saif S."/>
            <person name="Birren B."/>
        </authorList>
    </citation>
    <scope>NUCLEOTIDE SEQUENCE [LARGE SCALE GENOMIC DNA]</scope>
    <source>
        <strain evidence="3">CBS 10435</strain>
    </source>
</reference>
<feature type="compositionally biased region" description="Basic and acidic residues" evidence="1">
    <location>
        <begin position="178"/>
        <end position="193"/>
    </location>
</feature>
<reference evidence="2 3" key="1">
    <citation type="submission" date="2013-07" db="EMBL/GenBank/DDBJ databases">
        <title>The Genome Sequence of Kwoniella mangroviensis CBS10435.</title>
        <authorList>
            <consortium name="The Broad Institute Genome Sequencing Platform"/>
            <person name="Cuomo C."/>
            <person name="Litvintseva A."/>
            <person name="Chen Y."/>
            <person name="Heitman J."/>
            <person name="Sun S."/>
            <person name="Springer D."/>
            <person name="Dromer F."/>
            <person name="Young S.K."/>
            <person name="Zeng Q."/>
            <person name="Gargeya S."/>
            <person name="Fitzgerald M."/>
            <person name="Abouelleil A."/>
            <person name="Alvarado L."/>
            <person name="Berlin A.M."/>
            <person name="Chapman S.B."/>
            <person name="Dewar J."/>
            <person name="Goldberg J."/>
            <person name="Griggs A."/>
            <person name="Gujja S."/>
            <person name="Hansen M."/>
            <person name="Howarth C."/>
            <person name="Imamovic A."/>
            <person name="Larimer J."/>
            <person name="McCowan C."/>
            <person name="Murphy C."/>
            <person name="Pearson M."/>
            <person name="Priest M."/>
            <person name="Roberts A."/>
            <person name="Saif S."/>
            <person name="Shea T."/>
            <person name="Sykes S."/>
            <person name="Wortman J."/>
            <person name="Nusbaum C."/>
            <person name="Birren B."/>
        </authorList>
    </citation>
    <scope>NUCLEOTIDE SEQUENCE [LARGE SCALE GENOMIC DNA]</scope>
    <source>
        <strain evidence="2 3">CBS 10435</strain>
    </source>
</reference>
<proteinExistence type="predicted"/>
<feature type="compositionally biased region" description="Low complexity" evidence="1">
    <location>
        <begin position="40"/>
        <end position="49"/>
    </location>
</feature>
<feature type="region of interest" description="Disordered" evidence="1">
    <location>
        <begin position="149"/>
        <end position="193"/>
    </location>
</feature>
<gene>
    <name evidence="2" type="ORF">L486_08432</name>
</gene>
<sequence>MSSPNSLRSISRNRQRTLQNGKTFTKDDTTKDCWDTQLGSSLLPAPSSSKTYDFYNSSDDDEPYDDTSSTSSVETTVQAPQWLSMIPLQRVRTIETLSQDPSCDARDRALRQELLSTCVRRDDLSKKYSEYYHSITRLESELKAEKEAAASAEADSSSKGPKARSRWAIKEPLGLGRNKSERSEPRSEPSKESIIKKLKYEQAEIDSQQKVVFASFDRINGESKHLADTLWNEKVGQYSQNISDGLTEVRYNSFKSDEVQAIPDIRKAILESHSHDSADSQ</sequence>